<evidence type="ECO:0000313" key="7">
    <source>
        <dbReference type="EMBL" id="SDQ28505.1"/>
    </source>
</evidence>
<feature type="binding site" evidence="6">
    <location>
        <position position="86"/>
    </location>
    <ligand>
        <name>S-adenosyl-L-methionine</name>
        <dbReference type="ChEBI" id="CHEBI:59789"/>
    </ligand>
</feature>
<dbReference type="PANTHER" id="PTHR11265:SF0">
    <property type="entry name" value="12S RRNA N4-METHYLCYTIDINE METHYLTRANSFERASE"/>
    <property type="match status" value="1"/>
</dbReference>
<dbReference type="SUPFAM" id="SSF81799">
    <property type="entry name" value="Putative methyltransferase TM0872, insert domain"/>
    <property type="match status" value="1"/>
</dbReference>
<comment type="subcellular location">
    <subcellularLocation>
        <location evidence="6">Cytoplasm</location>
    </subcellularLocation>
</comment>
<dbReference type="EC" id="2.1.1.199" evidence="6"/>
<dbReference type="EMBL" id="FNKY01000001">
    <property type="protein sequence ID" value="SDQ28505.1"/>
    <property type="molecule type" value="Genomic_DNA"/>
</dbReference>
<dbReference type="InterPro" id="IPR023397">
    <property type="entry name" value="SAM-dep_MeTrfase_MraW_recog"/>
</dbReference>
<gene>
    <name evidence="6" type="primary">rsmH</name>
    <name evidence="7" type="ORF">SAMN05216402_0190</name>
</gene>
<comment type="similarity">
    <text evidence="1 6">Belongs to the methyltransferase superfamily. RsmH family.</text>
</comment>
<evidence type="ECO:0000256" key="2">
    <source>
        <dbReference type="ARBA" id="ARBA00022552"/>
    </source>
</evidence>
<keyword evidence="4 6" id="KW-0808">Transferase</keyword>
<dbReference type="PANTHER" id="PTHR11265">
    <property type="entry name" value="S-ADENOSYL-METHYLTRANSFERASE MRAW"/>
    <property type="match status" value="1"/>
</dbReference>
<keyword evidence="6" id="KW-0963">Cytoplasm</keyword>
<comment type="function">
    <text evidence="6">Specifically methylates the N4 position of cytidine in position 1402 (C1402) of 16S rRNA.</text>
</comment>
<dbReference type="NCBIfam" id="TIGR00006">
    <property type="entry name" value="16S rRNA (cytosine(1402)-N(4))-methyltransferase RsmH"/>
    <property type="match status" value="1"/>
</dbReference>
<dbReference type="InterPro" id="IPR002903">
    <property type="entry name" value="RsmH"/>
</dbReference>
<dbReference type="Pfam" id="PF01795">
    <property type="entry name" value="Methyltransf_5"/>
    <property type="match status" value="1"/>
</dbReference>
<evidence type="ECO:0000256" key="1">
    <source>
        <dbReference type="ARBA" id="ARBA00010396"/>
    </source>
</evidence>
<dbReference type="Proteomes" id="UP000183471">
    <property type="component" value="Unassembled WGS sequence"/>
</dbReference>
<reference evidence="7 8" key="1">
    <citation type="submission" date="2016-10" db="EMBL/GenBank/DDBJ databases">
        <authorList>
            <person name="Varghese N."/>
            <person name="Submissions S."/>
        </authorList>
    </citation>
    <scope>NUCLEOTIDE SEQUENCE [LARGE SCALE GENOMIC DNA]</scope>
    <source>
        <strain evidence="7 8">Nl1</strain>
    </source>
</reference>
<proteinExistence type="inferred from homology"/>
<keyword evidence="8" id="KW-1185">Reference proteome</keyword>
<protein>
    <recommendedName>
        <fullName evidence="6">Ribosomal RNA small subunit methyltransferase H</fullName>
        <ecNumber evidence="6">2.1.1.199</ecNumber>
    </recommendedName>
    <alternativeName>
        <fullName evidence="6">16S rRNA m(4)C1402 methyltransferase</fullName>
    </alternativeName>
    <alternativeName>
        <fullName evidence="6">rRNA (cytosine-N(4)-)-methyltransferase RsmH</fullName>
    </alternativeName>
</protein>
<dbReference type="HAMAP" id="MF_01007">
    <property type="entry name" value="16SrRNA_methyltr_H"/>
    <property type="match status" value="1"/>
</dbReference>
<sequence length="324" mass="35840">MVSRCNGVVEESMHVTVLPHEAVDALAVKPDGIYVDGTFGRGGHSRMILERLGKGGRLIAFDRDPSALAAGQAISDTRFCMIHGSFSQIKQTLGELSVDRVDGVLLDLGVSSPQLEEAPRGFSFRLDGPLDMRMDTTQGQTAAEWLACASEAHLEEVIRSYGEERFAKQIARAIIVARTRQPVATTLQLAAIVAAAVRSRERTREKQNPATRTFQAIRIYLNQELDKLSLALPQCVEILNSGGRLVVISFHSLEDRLVKRFMRESANTDMLPRRLPLREKEVRLMGHHKLRLIGKAIRAGATELAINPRARSAVMRVAERVNTT</sequence>
<evidence type="ECO:0000313" key="8">
    <source>
        <dbReference type="Proteomes" id="UP000183471"/>
    </source>
</evidence>
<dbReference type="InterPro" id="IPR029063">
    <property type="entry name" value="SAM-dependent_MTases_sf"/>
</dbReference>
<feature type="binding site" evidence="6">
    <location>
        <begin position="42"/>
        <end position="44"/>
    </location>
    <ligand>
        <name>S-adenosyl-L-methionine</name>
        <dbReference type="ChEBI" id="CHEBI:59789"/>
    </ligand>
</feature>
<keyword evidence="2 6" id="KW-0698">rRNA processing</keyword>
<accession>A0ABY0TAV5</accession>
<comment type="catalytic activity">
    <reaction evidence="6">
        <text>cytidine(1402) in 16S rRNA + S-adenosyl-L-methionine = N(4)-methylcytidine(1402) in 16S rRNA + S-adenosyl-L-homocysteine + H(+)</text>
        <dbReference type="Rhea" id="RHEA:42928"/>
        <dbReference type="Rhea" id="RHEA-COMP:10286"/>
        <dbReference type="Rhea" id="RHEA-COMP:10287"/>
        <dbReference type="ChEBI" id="CHEBI:15378"/>
        <dbReference type="ChEBI" id="CHEBI:57856"/>
        <dbReference type="ChEBI" id="CHEBI:59789"/>
        <dbReference type="ChEBI" id="CHEBI:74506"/>
        <dbReference type="ChEBI" id="CHEBI:82748"/>
        <dbReference type="EC" id="2.1.1.199"/>
    </reaction>
</comment>
<evidence type="ECO:0000256" key="6">
    <source>
        <dbReference type="HAMAP-Rule" id="MF_01007"/>
    </source>
</evidence>
<comment type="caution">
    <text evidence="7">The sequence shown here is derived from an EMBL/GenBank/DDBJ whole genome shotgun (WGS) entry which is preliminary data.</text>
</comment>
<feature type="binding site" evidence="6">
    <location>
        <position position="107"/>
    </location>
    <ligand>
        <name>S-adenosyl-L-methionine</name>
        <dbReference type="ChEBI" id="CHEBI:59789"/>
    </ligand>
</feature>
<dbReference type="PIRSF" id="PIRSF004486">
    <property type="entry name" value="MraW"/>
    <property type="match status" value="1"/>
</dbReference>
<evidence type="ECO:0000256" key="4">
    <source>
        <dbReference type="ARBA" id="ARBA00022679"/>
    </source>
</evidence>
<keyword evidence="5 6" id="KW-0949">S-adenosyl-L-methionine</keyword>
<organism evidence="7 8">
    <name type="scientific">Nitrosospira multiformis</name>
    <dbReference type="NCBI Taxonomy" id="1231"/>
    <lineage>
        <taxon>Bacteria</taxon>
        <taxon>Pseudomonadati</taxon>
        <taxon>Pseudomonadota</taxon>
        <taxon>Betaproteobacteria</taxon>
        <taxon>Nitrosomonadales</taxon>
        <taxon>Nitrosomonadaceae</taxon>
        <taxon>Nitrosospira</taxon>
    </lineage>
</organism>
<name>A0ABY0TAV5_9PROT</name>
<feature type="binding site" evidence="6">
    <location>
        <position position="114"/>
    </location>
    <ligand>
        <name>S-adenosyl-L-methionine</name>
        <dbReference type="ChEBI" id="CHEBI:59789"/>
    </ligand>
</feature>
<evidence type="ECO:0000256" key="5">
    <source>
        <dbReference type="ARBA" id="ARBA00022691"/>
    </source>
</evidence>
<dbReference type="SUPFAM" id="SSF53335">
    <property type="entry name" value="S-adenosyl-L-methionine-dependent methyltransferases"/>
    <property type="match status" value="1"/>
</dbReference>
<keyword evidence="3 6" id="KW-0489">Methyltransferase</keyword>
<dbReference type="Gene3D" id="3.40.50.150">
    <property type="entry name" value="Vaccinia Virus protein VP39"/>
    <property type="match status" value="1"/>
</dbReference>
<dbReference type="Gene3D" id="1.10.150.170">
    <property type="entry name" value="Putative methyltransferase TM0872, insert domain"/>
    <property type="match status" value="1"/>
</dbReference>
<evidence type="ECO:0000256" key="3">
    <source>
        <dbReference type="ARBA" id="ARBA00022603"/>
    </source>
</evidence>
<feature type="binding site" evidence="6">
    <location>
        <position position="62"/>
    </location>
    <ligand>
        <name>S-adenosyl-L-methionine</name>
        <dbReference type="ChEBI" id="CHEBI:59789"/>
    </ligand>
</feature>